<dbReference type="Proteomes" id="UP001218895">
    <property type="component" value="Chromosome"/>
</dbReference>
<organism evidence="1 2">
    <name type="scientific">Methanomicrobium antiquum</name>
    <dbReference type="NCBI Taxonomy" id="487686"/>
    <lineage>
        <taxon>Archaea</taxon>
        <taxon>Methanobacteriati</taxon>
        <taxon>Methanobacteriota</taxon>
        <taxon>Stenosarchaea group</taxon>
        <taxon>Methanomicrobia</taxon>
        <taxon>Methanomicrobiales</taxon>
        <taxon>Methanomicrobiaceae</taxon>
        <taxon>Methanomicrobium</taxon>
    </lineage>
</organism>
<dbReference type="AlphaFoldDB" id="A0AAF0JTS5"/>
<sequence>MKKKKQSSEFSEAESANNAPSYNLSVLKKAGGEPDIHIITTEPGIEKRGAEDPFFSEIDAVNRELKQRLKKF</sequence>
<protein>
    <submittedName>
        <fullName evidence="1">Zinc-binding protein</fullName>
    </submittedName>
</protein>
<dbReference type="EMBL" id="CP091092">
    <property type="protein sequence ID" value="WFN36703.1"/>
    <property type="molecule type" value="Genomic_DNA"/>
</dbReference>
<dbReference type="GeneID" id="79950990"/>
<dbReference type="KEGG" id="manq:L1994_11280"/>
<evidence type="ECO:0000313" key="1">
    <source>
        <dbReference type="EMBL" id="WFN36703.1"/>
    </source>
</evidence>
<gene>
    <name evidence="1" type="ORF">L1994_11280</name>
</gene>
<dbReference type="RefSeq" id="WP_278099540.1">
    <property type="nucleotide sequence ID" value="NZ_CP091092.1"/>
</dbReference>
<evidence type="ECO:0000313" key="2">
    <source>
        <dbReference type="Proteomes" id="UP001218895"/>
    </source>
</evidence>
<name>A0AAF0JTS5_9EURY</name>
<accession>A0AAF0JTS5</accession>
<proteinExistence type="predicted"/>
<keyword evidence="2" id="KW-1185">Reference proteome</keyword>
<reference evidence="1" key="1">
    <citation type="submission" date="2022-01" db="EMBL/GenBank/DDBJ databases">
        <title>Complete genome of Methanomicrobium antiquum DSM 21220.</title>
        <authorList>
            <person name="Chen S.-C."/>
            <person name="You Y.-T."/>
            <person name="Zhou Y.-Z."/>
            <person name="Lai M.-C."/>
        </authorList>
    </citation>
    <scope>NUCLEOTIDE SEQUENCE</scope>
    <source>
        <strain evidence="1">DSM 21220</strain>
    </source>
</reference>